<keyword evidence="1" id="KW-1133">Transmembrane helix</keyword>
<evidence type="ECO:0000256" key="1">
    <source>
        <dbReference type="SAM" id="Phobius"/>
    </source>
</evidence>
<keyword evidence="1" id="KW-0472">Membrane</keyword>
<feature type="transmembrane region" description="Helical" evidence="1">
    <location>
        <begin position="6"/>
        <end position="26"/>
    </location>
</feature>
<dbReference type="AlphaFoldDB" id="A0A6C0JUK8"/>
<dbReference type="EMBL" id="MN740684">
    <property type="protein sequence ID" value="QHU07588.1"/>
    <property type="molecule type" value="Genomic_DNA"/>
</dbReference>
<accession>A0A6C0JUK8</accession>
<proteinExistence type="predicted"/>
<reference evidence="2" key="1">
    <citation type="journal article" date="2020" name="Nature">
        <title>Giant virus diversity and host interactions through global metagenomics.</title>
        <authorList>
            <person name="Schulz F."/>
            <person name="Roux S."/>
            <person name="Paez-Espino D."/>
            <person name="Jungbluth S."/>
            <person name="Walsh D.A."/>
            <person name="Denef V.J."/>
            <person name="McMahon K.D."/>
            <person name="Konstantinidis K.T."/>
            <person name="Eloe-Fadrosh E.A."/>
            <person name="Kyrpides N.C."/>
            <person name="Woyke T."/>
        </authorList>
    </citation>
    <scope>NUCLEOTIDE SEQUENCE</scope>
    <source>
        <strain evidence="2">GVMAG-S-1040241-154</strain>
    </source>
</reference>
<keyword evidence="1" id="KW-0812">Transmembrane</keyword>
<sequence length="72" mass="8424">MDLTFFIICVILIYLIYYLISCIQSLNKELKEVKTKCIKTDQPLTVDTPDVTEKLKDETISGFDFLKKLFNK</sequence>
<evidence type="ECO:0000313" key="2">
    <source>
        <dbReference type="EMBL" id="QHU07588.1"/>
    </source>
</evidence>
<organism evidence="2">
    <name type="scientific">viral metagenome</name>
    <dbReference type="NCBI Taxonomy" id="1070528"/>
    <lineage>
        <taxon>unclassified sequences</taxon>
        <taxon>metagenomes</taxon>
        <taxon>organismal metagenomes</taxon>
    </lineage>
</organism>
<protein>
    <submittedName>
        <fullName evidence="2">Uncharacterized protein</fullName>
    </submittedName>
</protein>
<name>A0A6C0JUK8_9ZZZZ</name>